<dbReference type="GO" id="GO:0046513">
    <property type="term" value="P:ceramide biosynthetic process"/>
    <property type="evidence" value="ECO:0007669"/>
    <property type="project" value="UniProtKB-ARBA"/>
</dbReference>
<evidence type="ECO:0000256" key="5">
    <source>
        <dbReference type="PIRSR" id="PIRSR000948-1"/>
    </source>
</evidence>
<dbReference type="InterPro" id="IPR004843">
    <property type="entry name" value="Calcineurin-like_PHP"/>
</dbReference>
<dbReference type="SUPFAM" id="SSF56300">
    <property type="entry name" value="Metallo-dependent phosphatases"/>
    <property type="match status" value="1"/>
</dbReference>
<feature type="binding site" evidence="5">
    <location>
        <position position="260"/>
    </location>
    <ligand>
        <name>Zn(2+)</name>
        <dbReference type="ChEBI" id="CHEBI:29105"/>
        <label>2</label>
    </ligand>
</feature>
<comment type="cofactor">
    <cofactor evidence="5">
        <name>Zn(2+)</name>
        <dbReference type="ChEBI" id="CHEBI:29105"/>
    </cofactor>
    <text evidence="5">Binds 2 Zn(2+) ions per subunit.</text>
</comment>
<evidence type="ECO:0000256" key="2">
    <source>
        <dbReference type="ARBA" id="ARBA00023157"/>
    </source>
</evidence>
<dbReference type="InterPro" id="IPR029052">
    <property type="entry name" value="Metallo-depent_PP-like"/>
</dbReference>
<keyword evidence="3" id="KW-0325">Glycoprotein</keyword>
<feature type="disulfide bond" evidence="6">
    <location>
        <begin position="201"/>
        <end position="206"/>
    </location>
</feature>
<comment type="caution">
    <text evidence="8">The sequence shown here is derived from an EMBL/GenBank/DDBJ whole genome shotgun (WGS) entry which is preliminary data.</text>
</comment>
<evidence type="ECO:0000313" key="9">
    <source>
        <dbReference type="Proteomes" id="UP000034291"/>
    </source>
</evidence>
<dbReference type="PIRSF" id="PIRSF000948">
    <property type="entry name" value="Sphingomy_PDE"/>
    <property type="match status" value="1"/>
</dbReference>
<dbReference type="GO" id="GO:0004767">
    <property type="term" value="F:sphingomyelin phosphodiesterase activity"/>
    <property type="evidence" value="ECO:0007669"/>
    <property type="project" value="UniProtKB-UniRule"/>
</dbReference>
<dbReference type="Gene3D" id="3.60.21.10">
    <property type="match status" value="1"/>
</dbReference>
<reference evidence="8 9" key="1">
    <citation type="submission" date="2015-02" db="EMBL/GenBank/DDBJ databases">
        <title>Draft Genome Sequences of Two Closely-Related Aflatoxigenic Aspergillus Species Obtained from the Cote d'Ivoire.</title>
        <authorList>
            <person name="Moore G.G."/>
            <person name="Beltz S.B."/>
            <person name="Mack B.M."/>
        </authorList>
    </citation>
    <scope>NUCLEOTIDE SEQUENCE [LARGE SCALE GENOMIC DNA]</scope>
    <source>
        <strain evidence="8 9">SRRC1468</strain>
    </source>
</reference>
<evidence type="ECO:0000259" key="7">
    <source>
        <dbReference type="PROSITE" id="PS50015"/>
    </source>
</evidence>
<feature type="binding site" evidence="5">
    <location>
        <position position="443"/>
    </location>
    <ligand>
        <name>Zn(2+)</name>
        <dbReference type="ChEBI" id="CHEBI:29105"/>
        <label>2</label>
    </ligand>
</feature>
<dbReference type="AlphaFoldDB" id="A0A0F8WT08"/>
<dbReference type="GO" id="GO:0005576">
    <property type="term" value="C:extracellular region"/>
    <property type="evidence" value="ECO:0007669"/>
    <property type="project" value="UniProtKB-SubCell"/>
</dbReference>
<evidence type="ECO:0000313" key="8">
    <source>
        <dbReference type="EMBL" id="KKK14382.1"/>
    </source>
</evidence>
<dbReference type="PANTHER" id="PTHR10340">
    <property type="entry name" value="SPHINGOMYELIN PHOSPHODIESTERASE"/>
    <property type="match status" value="1"/>
</dbReference>
<name>A0A0F8WT08_9EURO</name>
<feature type="disulfide bond" evidence="6">
    <location>
        <begin position="577"/>
        <end position="581"/>
    </location>
</feature>
<dbReference type="InterPro" id="IPR041805">
    <property type="entry name" value="ASMase/PPN1_MPP"/>
</dbReference>
<keyword evidence="1 4" id="KW-0378">Hydrolase</keyword>
<dbReference type="GO" id="GO:0016798">
    <property type="term" value="F:hydrolase activity, acting on glycosyl bonds"/>
    <property type="evidence" value="ECO:0007669"/>
    <property type="project" value="UniProtKB-KW"/>
</dbReference>
<feature type="binding site" evidence="5">
    <location>
        <position position="409"/>
    </location>
    <ligand>
        <name>Zn(2+)</name>
        <dbReference type="ChEBI" id="CHEBI:29105"/>
        <label>2</label>
    </ligand>
</feature>
<keyword evidence="4" id="KW-0326">Glycosidase</keyword>
<feature type="disulfide bond" evidence="6">
    <location>
        <begin position="207"/>
        <end position="231"/>
    </location>
</feature>
<keyword evidence="2 6" id="KW-1015">Disulfide bond</keyword>
<protein>
    <recommendedName>
        <fullName evidence="4">Sphingomyelin phosphodiesterase</fullName>
    </recommendedName>
</protein>
<dbReference type="GO" id="GO:0006685">
    <property type="term" value="P:sphingomyelin catabolic process"/>
    <property type="evidence" value="ECO:0007669"/>
    <property type="project" value="UniProtKB-UniRule"/>
</dbReference>
<dbReference type="GO" id="GO:0016020">
    <property type="term" value="C:membrane"/>
    <property type="evidence" value="ECO:0007669"/>
    <property type="project" value="GOC"/>
</dbReference>
<feature type="binding site" evidence="5">
    <location>
        <position position="260"/>
    </location>
    <ligand>
        <name>Zn(2+)</name>
        <dbReference type="ChEBI" id="CHEBI:29105"/>
        <label>1</label>
    </ligand>
</feature>
<gene>
    <name evidence="8" type="ORF">ARAM_000094</name>
</gene>
<feature type="domain" description="Saposin B-type" evidence="7">
    <location>
        <begin position="69"/>
        <end position="153"/>
    </location>
</feature>
<dbReference type="InterPro" id="IPR008139">
    <property type="entry name" value="SaposinB_dom"/>
</dbReference>
<dbReference type="PANTHER" id="PTHR10340:SF34">
    <property type="entry name" value="SPHINGOMYELIN PHOSPHODIESTERASE"/>
    <property type="match status" value="1"/>
</dbReference>
<keyword evidence="5" id="KW-0862">Zinc</keyword>
<accession>A0A0F8WT08</accession>
<keyword evidence="9" id="KW-1185">Reference proteome</keyword>
<evidence type="ECO:0000256" key="3">
    <source>
        <dbReference type="ARBA" id="ARBA00023180"/>
    </source>
</evidence>
<feature type="disulfide bond" evidence="6">
    <location>
        <begin position="76"/>
        <end position="142"/>
    </location>
</feature>
<feature type="binding site" evidence="5">
    <location>
        <position position="445"/>
    </location>
    <ligand>
        <name>Zn(2+)</name>
        <dbReference type="ChEBI" id="CHEBI:29105"/>
        <label>1</label>
    </ligand>
</feature>
<feature type="disulfide bond" evidence="6">
    <location>
        <begin position="102"/>
        <end position="113"/>
    </location>
</feature>
<dbReference type="Pfam" id="PF00149">
    <property type="entry name" value="Metallophos"/>
    <property type="match status" value="1"/>
</dbReference>
<evidence type="ECO:0000256" key="1">
    <source>
        <dbReference type="ARBA" id="ARBA00022801"/>
    </source>
</evidence>
<comment type="similarity">
    <text evidence="4">Belongs to the acid sphingomyelinase family.</text>
</comment>
<feature type="binding site" evidence="5">
    <location>
        <position position="186"/>
    </location>
    <ligand>
        <name>Zn(2+)</name>
        <dbReference type="ChEBI" id="CHEBI:29105"/>
        <label>1</label>
    </ligand>
</feature>
<dbReference type="CDD" id="cd00842">
    <property type="entry name" value="MPP_ASMase"/>
    <property type="match status" value="1"/>
</dbReference>
<feature type="binding site" evidence="5">
    <location>
        <position position="299"/>
    </location>
    <ligand>
        <name>Zn(2+)</name>
        <dbReference type="ChEBI" id="CHEBI:29105"/>
        <label>2</label>
    </ligand>
</feature>
<dbReference type="OrthoDB" id="282973at2759"/>
<dbReference type="PROSITE" id="PS50015">
    <property type="entry name" value="SAP_B"/>
    <property type="match status" value="1"/>
</dbReference>
<dbReference type="Proteomes" id="UP000034291">
    <property type="component" value="Unassembled WGS sequence"/>
</dbReference>
<comment type="function">
    <text evidence="4">Converts sphingomyelin to ceramide.</text>
</comment>
<dbReference type="InterPro" id="IPR011160">
    <property type="entry name" value="Sphingomy_PDE"/>
</dbReference>
<evidence type="ECO:0000256" key="4">
    <source>
        <dbReference type="PIRNR" id="PIRNR000948"/>
    </source>
</evidence>
<organism evidence="8 9">
    <name type="scientific">Aspergillus rambellii</name>
    <dbReference type="NCBI Taxonomy" id="308745"/>
    <lineage>
        <taxon>Eukaryota</taxon>
        <taxon>Fungi</taxon>
        <taxon>Dikarya</taxon>
        <taxon>Ascomycota</taxon>
        <taxon>Pezizomycotina</taxon>
        <taxon>Eurotiomycetes</taxon>
        <taxon>Eurotiomycetidae</taxon>
        <taxon>Eurotiales</taxon>
        <taxon>Aspergillaceae</taxon>
        <taxon>Aspergillus</taxon>
        <taxon>Aspergillus subgen. Nidulantes</taxon>
    </lineage>
</organism>
<dbReference type="GO" id="GO:0046872">
    <property type="term" value="F:metal ion binding"/>
    <property type="evidence" value="ECO:0007669"/>
    <property type="project" value="UniProtKB-KW"/>
</dbReference>
<dbReference type="EMBL" id="JZBS01003589">
    <property type="protein sequence ID" value="KKK14382.1"/>
    <property type="molecule type" value="Genomic_DNA"/>
</dbReference>
<proteinExistence type="inferred from homology"/>
<sequence length="640" mass="69249">MGIKPRDQQQYKLCPAASKEITQALIIKMKFGRGVARSALSLLFTVAVLGPGVNGSRNWASEILADIEDAAECSACETLLAVLKELAHLGNDAFVDVITDVCTASGAEDEDVCTGIIAREGPILAHDLRLMDIGSSTSQWFCGSIFGLCQPPAVTEYSVPFPSAKPNTTRPTPSGETPIQIVHFSDIHVDLSYETGASWNCSKNICCRPYTSADAPGNTSYPAGAYGDHHCDAPLSLEQSMYAAIREIAPHAALSLFTGDVVESAEWVVTNAEVVSDLDSAYGNMTSSSLPPVYAAVGNHDVNPINSFPPAAVDTTISSQYVYDTLSSLWDSVIGSTAASVAESRQAAYSVVYGDKLRIISLNTMLYYKENFWMYEEPMETDPSGQLAWLVDELQAAENASQRAYIIGHMPMGTGDAFHDASNYFNQIVDRYEATIAALFFGHTHKDEFEIAYSDYTDQTSDTAIAMSYIAPAMTPKSGNPSFRVYTVDPVTFGVLDMTAYIANMSASTYQSAGPVWEKYYSVKEAYGPLVTPALTDSTAELTPAFWHNLTEVFADNSTAFDEYYARKSRGWDVASCTGTCVTDEICMLRAAEAQYNCITVTPGLQFGKRDAVSGGHAHDGECEGSGVKKIFQKLMRAGN</sequence>
<dbReference type="STRING" id="308745.A0A0F8WT08"/>
<feature type="binding site" evidence="5">
    <location>
        <position position="188"/>
    </location>
    <ligand>
        <name>Zn(2+)</name>
        <dbReference type="ChEBI" id="CHEBI:29105"/>
        <label>1</label>
    </ligand>
</feature>
<evidence type="ECO:0000256" key="6">
    <source>
        <dbReference type="PIRSR" id="PIRSR000948-2"/>
    </source>
</evidence>
<keyword evidence="5" id="KW-0479">Metal-binding</keyword>